<dbReference type="OrthoDB" id="3214314at2"/>
<accession>A0A245ZID7</accession>
<evidence type="ECO:0000313" key="4">
    <source>
        <dbReference type="Proteomes" id="UP000197290"/>
    </source>
</evidence>
<dbReference type="InterPro" id="IPR049450">
    <property type="entry name" value="ACOT8-like_C"/>
</dbReference>
<keyword evidence="4" id="KW-1185">Reference proteome</keyword>
<dbReference type="Pfam" id="PF20789">
    <property type="entry name" value="4HBT_3C"/>
    <property type="match status" value="1"/>
</dbReference>
<evidence type="ECO:0000313" key="3">
    <source>
        <dbReference type="EMBL" id="OWK29511.1"/>
    </source>
</evidence>
<dbReference type="CDD" id="cd03440">
    <property type="entry name" value="hot_dog"/>
    <property type="match status" value="1"/>
</dbReference>
<dbReference type="EMBL" id="NBBI01000004">
    <property type="protein sequence ID" value="OWK29511.1"/>
    <property type="molecule type" value="Genomic_DNA"/>
</dbReference>
<gene>
    <name evidence="3" type="ORF">SPDO_25010</name>
</gene>
<dbReference type="Pfam" id="PF13622">
    <property type="entry name" value="4HBT_3"/>
    <property type="match status" value="1"/>
</dbReference>
<reference evidence="3 4" key="1">
    <citation type="submission" date="2017-03" db="EMBL/GenBank/DDBJ databases">
        <title>Genome sequence of Sphingomonas dokdonensis DSM 21029.</title>
        <authorList>
            <person name="Poehlein A."/>
            <person name="Wuebbeler J.H."/>
            <person name="Steinbuechel A."/>
            <person name="Daniel R."/>
        </authorList>
    </citation>
    <scope>NUCLEOTIDE SEQUENCE [LARGE SCALE GENOMIC DNA]</scope>
    <source>
        <strain evidence="3 4">DSM 21029</strain>
    </source>
</reference>
<dbReference type="SUPFAM" id="SSF54637">
    <property type="entry name" value="Thioesterase/thiol ester dehydrase-isomerase"/>
    <property type="match status" value="2"/>
</dbReference>
<dbReference type="CDD" id="cd03444">
    <property type="entry name" value="Thioesterase_II_repeat1"/>
    <property type="match status" value="1"/>
</dbReference>
<feature type="domain" description="Acyl-CoA thioesterase-like N-terminal HotDog" evidence="1">
    <location>
        <begin position="34"/>
        <end position="103"/>
    </location>
</feature>
<feature type="domain" description="Acyl-CoA thioesterase-like C-terminal" evidence="2">
    <location>
        <begin position="127"/>
        <end position="263"/>
    </location>
</feature>
<dbReference type="AlphaFoldDB" id="A0A245ZID7"/>
<organism evidence="3 4">
    <name type="scientific">Sphingomonas dokdonensis</name>
    <dbReference type="NCBI Taxonomy" id="344880"/>
    <lineage>
        <taxon>Bacteria</taxon>
        <taxon>Pseudomonadati</taxon>
        <taxon>Pseudomonadota</taxon>
        <taxon>Alphaproteobacteria</taxon>
        <taxon>Sphingomonadales</taxon>
        <taxon>Sphingomonadaceae</taxon>
        <taxon>Sphingomonas</taxon>
    </lineage>
</organism>
<comment type="caution">
    <text evidence="3">The sequence shown here is derived from an EMBL/GenBank/DDBJ whole genome shotgun (WGS) entry which is preliminary data.</text>
</comment>
<name>A0A245ZID7_9SPHN</name>
<evidence type="ECO:0000259" key="2">
    <source>
        <dbReference type="Pfam" id="PF20789"/>
    </source>
</evidence>
<dbReference type="Gene3D" id="2.40.160.210">
    <property type="entry name" value="Acyl-CoA thioesterase, double hotdog domain"/>
    <property type="match status" value="1"/>
</dbReference>
<dbReference type="Proteomes" id="UP000197290">
    <property type="component" value="Unassembled WGS sequence"/>
</dbReference>
<dbReference type="InterPro" id="IPR049449">
    <property type="entry name" value="TesB_ACOT8-like_N"/>
</dbReference>
<dbReference type="InterPro" id="IPR042171">
    <property type="entry name" value="Acyl-CoA_hotdog"/>
</dbReference>
<proteinExistence type="predicted"/>
<evidence type="ECO:0000259" key="1">
    <source>
        <dbReference type="Pfam" id="PF13622"/>
    </source>
</evidence>
<dbReference type="RefSeq" id="WP_088367795.1">
    <property type="nucleotide sequence ID" value="NZ_NBBI01000004.1"/>
</dbReference>
<dbReference type="InterPro" id="IPR029069">
    <property type="entry name" value="HotDog_dom_sf"/>
</dbReference>
<sequence>MTERFLDIEPTDDPARFRLHVTDQVCVGPPGNVFMFGGVGLGAATVAAERATGRGVIWSTAQFISYARVGDTLDLSVEVLSGGRNISQVRVTGTDKGKLVISVNAALGDRDGMPSAQWVTPPDMPPPEECKARPLWPAQDAKLMDRLDVRLSPGRYGAVPLDGNPSADGRMVVWIRTKDGAPVDTSVLAVFADFVPSGLASAFGRRGGGNSLDNTLRIARIVPTEWVLCDVKISAASRGFGHGAIHMFAQDGTMMASGSQSAILRFMDPA</sequence>
<protein>
    <submittedName>
        <fullName evidence="3">Acyl-CoA thioesterase II</fullName>
    </submittedName>
</protein>